<reference evidence="2" key="1">
    <citation type="submission" date="2023-03" db="EMBL/GenBank/DDBJ databases">
        <title>Massive genome expansion in bonnet fungi (Mycena s.s.) driven by repeated elements and novel gene families across ecological guilds.</title>
        <authorList>
            <consortium name="Lawrence Berkeley National Laboratory"/>
            <person name="Harder C.B."/>
            <person name="Miyauchi S."/>
            <person name="Viragh M."/>
            <person name="Kuo A."/>
            <person name="Thoen E."/>
            <person name="Andreopoulos B."/>
            <person name="Lu D."/>
            <person name="Skrede I."/>
            <person name="Drula E."/>
            <person name="Henrissat B."/>
            <person name="Morin E."/>
            <person name="Kohler A."/>
            <person name="Barry K."/>
            <person name="LaButti K."/>
            <person name="Morin E."/>
            <person name="Salamov A."/>
            <person name="Lipzen A."/>
            <person name="Mereny Z."/>
            <person name="Hegedus B."/>
            <person name="Baldrian P."/>
            <person name="Stursova M."/>
            <person name="Weitz H."/>
            <person name="Taylor A."/>
            <person name="Grigoriev I.V."/>
            <person name="Nagy L.G."/>
            <person name="Martin F."/>
            <person name="Kauserud H."/>
        </authorList>
    </citation>
    <scope>NUCLEOTIDE SEQUENCE</scope>
    <source>
        <strain evidence="2">CBHHK200</strain>
    </source>
</reference>
<accession>A0AAD6S834</accession>
<proteinExistence type="predicted"/>
<evidence type="ECO:0000256" key="1">
    <source>
        <dbReference type="SAM" id="MobiDB-lite"/>
    </source>
</evidence>
<feature type="region of interest" description="Disordered" evidence="1">
    <location>
        <begin position="323"/>
        <end position="349"/>
    </location>
</feature>
<comment type="caution">
    <text evidence="2">The sequence shown here is derived from an EMBL/GenBank/DDBJ whole genome shotgun (WGS) entry which is preliminary data.</text>
</comment>
<protein>
    <submittedName>
        <fullName evidence="2">Uncharacterized protein</fullName>
    </submittedName>
</protein>
<organism evidence="2 3">
    <name type="scientific">Mycena alexandri</name>
    <dbReference type="NCBI Taxonomy" id="1745969"/>
    <lineage>
        <taxon>Eukaryota</taxon>
        <taxon>Fungi</taxon>
        <taxon>Dikarya</taxon>
        <taxon>Basidiomycota</taxon>
        <taxon>Agaricomycotina</taxon>
        <taxon>Agaricomycetes</taxon>
        <taxon>Agaricomycetidae</taxon>
        <taxon>Agaricales</taxon>
        <taxon>Marasmiineae</taxon>
        <taxon>Mycenaceae</taxon>
        <taxon>Mycena</taxon>
    </lineage>
</organism>
<feature type="compositionally biased region" description="Polar residues" evidence="1">
    <location>
        <begin position="336"/>
        <end position="349"/>
    </location>
</feature>
<keyword evidence="3" id="KW-1185">Reference proteome</keyword>
<sequence>MPVPPPWLRLPQHPRPPHSLATTDVSSMWTEWDASFDRISANVTLPLRTLKDSVRRERERVAAEERDFEMACHESRFSQPIHFLPYYPVFHTTTELQRNIPEYSWIHTATGPEYSLKRRYTLAWQQRSVFSPLGNDSQYTIVYPLIGNPTCGLSGRVLYRLRVFSGSTSSGHTPDVAPYCGYPTISPPRRSPRVLSGLFVQRSRPGYFHIDIPSGRPRAVADMVIGFRSSPELSVEEELARIEERAVVQEEVARIEEQDMTCTLRLSASGGLFRSSPPPPPTANSLHLCLRSLSPSPDLPEPVAASLAASYVFVPSPVPPLAPSATGEQHCRHPQQPATSVANKRRPQTQPSITTQLNETWMSVNGASPAPAPLSTPSSTSTIFHVRNGGSRRPFADPRQTEHFTLIFLTGAEPRILSLDTSGINSPRWPMYILSADDKTVAELSSELQDADGLPITQLDLFLHRQRTWICIDRDYPHTVSTGDVVILRWRGVHGPQDQATIDTFLSRAASQHFRYYMPRERSVVCDVLKSTTVVESDSDVKVLEGGHKIRGKRGRALSSDEDLDILSPHQVHRPRLSINTSGLVVPSAASASSSGISSPPPSALSLRSASTTSSISELPTPSLEALTQLPAKERSWPYGLYTVDVVVGFLRIDEFKGKGSLKARFQQAFGVAFKSSTYHENQKRWRSASEDLRHEMLQAKRTTAGLWIGNECELPSNPLPRVVPICCQLRQCLHVPQANHFIEKEIIFSWEHLAADGVIATKPDVHLFCDGGVKIPMTVGGHELREFCGVAMLLEEGVRDGLLRTWKTSTVIPMSVNHAHVSGCARTGLSSITVRVVDEMLGLVCAGHGKCLLDEKLDMEECER</sequence>
<dbReference type="EMBL" id="JARJCM010000248">
    <property type="protein sequence ID" value="KAJ7020877.1"/>
    <property type="molecule type" value="Genomic_DNA"/>
</dbReference>
<dbReference type="AlphaFoldDB" id="A0AAD6S834"/>
<name>A0AAD6S834_9AGAR</name>
<dbReference type="Proteomes" id="UP001218188">
    <property type="component" value="Unassembled WGS sequence"/>
</dbReference>
<gene>
    <name evidence="2" type="ORF">C8F04DRAFT_1196079</name>
</gene>
<evidence type="ECO:0000313" key="3">
    <source>
        <dbReference type="Proteomes" id="UP001218188"/>
    </source>
</evidence>
<feature type="region of interest" description="Disordered" evidence="1">
    <location>
        <begin position="590"/>
        <end position="610"/>
    </location>
</feature>
<evidence type="ECO:0000313" key="2">
    <source>
        <dbReference type="EMBL" id="KAJ7020877.1"/>
    </source>
</evidence>